<keyword evidence="3" id="KW-1185">Reference proteome</keyword>
<gene>
    <name evidence="2" type="ORF">FGG08_005650</name>
</gene>
<dbReference type="Proteomes" id="UP000698800">
    <property type="component" value="Unassembled WGS sequence"/>
</dbReference>
<evidence type="ECO:0000313" key="2">
    <source>
        <dbReference type="EMBL" id="KAH0537551.1"/>
    </source>
</evidence>
<reference evidence="2" key="1">
    <citation type="submission" date="2021-03" db="EMBL/GenBank/DDBJ databases">
        <title>Comparative genomics and phylogenomic investigation of the class Geoglossomycetes provide insights into ecological specialization and systematics.</title>
        <authorList>
            <person name="Melie T."/>
            <person name="Pirro S."/>
            <person name="Miller A.N."/>
            <person name="Quandt A."/>
        </authorList>
    </citation>
    <scope>NUCLEOTIDE SEQUENCE</scope>
    <source>
        <strain evidence="2">GBOQ0MN5Z8</strain>
    </source>
</reference>
<dbReference type="AlphaFoldDB" id="A0A9P8I2U3"/>
<accession>A0A9P8I2U3</accession>
<proteinExistence type="predicted"/>
<evidence type="ECO:0000313" key="3">
    <source>
        <dbReference type="Proteomes" id="UP000698800"/>
    </source>
</evidence>
<protein>
    <submittedName>
        <fullName evidence="2">Uncharacterized protein</fullName>
    </submittedName>
</protein>
<sequence>MGCGGSKPSPREDANRPHSIDPSITTPAIPKRPMAKTQDRTIVDRASSPGTLIDQHAENYHQRSMSPDRLAKREPDDLRLRHPAIRRHIASTIIDSIIDASGDRSHEREITRRLSYSNPGARESIEHAEWVARYQPVNGAAGTNPG</sequence>
<feature type="region of interest" description="Disordered" evidence="1">
    <location>
        <begin position="1"/>
        <end position="76"/>
    </location>
</feature>
<organism evidence="2 3">
    <name type="scientific">Glutinoglossum americanum</name>
    <dbReference type="NCBI Taxonomy" id="1670608"/>
    <lineage>
        <taxon>Eukaryota</taxon>
        <taxon>Fungi</taxon>
        <taxon>Dikarya</taxon>
        <taxon>Ascomycota</taxon>
        <taxon>Pezizomycotina</taxon>
        <taxon>Geoglossomycetes</taxon>
        <taxon>Geoglossales</taxon>
        <taxon>Geoglossaceae</taxon>
        <taxon>Glutinoglossum</taxon>
    </lineage>
</organism>
<feature type="compositionally biased region" description="Basic and acidic residues" evidence="1">
    <location>
        <begin position="9"/>
        <end position="19"/>
    </location>
</feature>
<comment type="caution">
    <text evidence="2">The sequence shown here is derived from an EMBL/GenBank/DDBJ whole genome shotgun (WGS) entry which is preliminary data.</text>
</comment>
<dbReference type="EMBL" id="JAGHQL010000140">
    <property type="protein sequence ID" value="KAH0537551.1"/>
    <property type="molecule type" value="Genomic_DNA"/>
</dbReference>
<evidence type="ECO:0000256" key="1">
    <source>
        <dbReference type="SAM" id="MobiDB-lite"/>
    </source>
</evidence>
<name>A0A9P8I2U3_9PEZI</name>